<gene>
    <name evidence="8" type="ORF">PS417_20165</name>
</gene>
<evidence type="ECO:0000256" key="4">
    <source>
        <dbReference type="ARBA" id="ARBA00022737"/>
    </source>
</evidence>
<keyword evidence="6" id="KW-1035">Host cytoplasm</keyword>
<dbReference type="InterPro" id="IPR032675">
    <property type="entry name" value="LRR_dom_sf"/>
</dbReference>
<dbReference type="PANTHER" id="PTHR48051">
    <property type="match status" value="1"/>
</dbReference>
<dbReference type="Pfam" id="PF13855">
    <property type="entry name" value="LRR_8"/>
    <property type="match status" value="1"/>
</dbReference>
<reference evidence="8 9" key="1">
    <citation type="submission" date="2014-05" db="EMBL/GenBank/DDBJ databases">
        <title>Pseudomonas simiae WCS417.</title>
        <authorList>
            <person name="Berendsen R.L."/>
        </authorList>
    </citation>
    <scope>NUCLEOTIDE SEQUENCE [LARGE SCALE GENOMIC DNA]</scope>
    <source>
        <strain evidence="8 9">WCS417</strain>
    </source>
</reference>
<dbReference type="SMART" id="SM00369">
    <property type="entry name" value="LRR_TYP"/>
    <property type="match status" value="3"/>
</dbReference>
<dbReference type="OrthoDB" id="1467561at2"/>
<dbReference type="RefSeq" id="WP_010208649.1">
    <property type="nucleotide sequence ID" value="NZ_CP007637.1"/>
</dbReference>
<evidence type="ECO:0000259" key="7">
    <source>
        <dbReference type="PROSITE" id="PS52053"/>
    </source>
</evidence>
<evidence type="ECO:0000313" key="8">
    <source>
        <dbReference type="EMBL" id="AIB37852.1"/>
    </source>
</evidence>
<dbReference type="Gene3D" id="1.20.58.360">
    <property type="entry name" value="Shigella T3SS effector IpaH defines"/>
    <property type="match status" value="1"/>
</dbReference>
<organism evidence="8 9">
    <name type="scientific">Pseudomonas simiae</name>
    <dbReference type="NCBI Taxonomy" id="321846"/>
    <lineage>
        <taxon>Bacteria</taxon>
        <taxon>Pseudomonadati</taxon>
        <taxon>Pseudomonadota</taxon>
        <taxon>Gammaproteobacteria</taxon>
        <taxon>Pseudomonadales</taxon>
        <taxon>Pseudomonadaceae</taxon>
        <taxon>Pseudomonas</taxon>
    </lineage>
</organism>
<dbReference type="PANTHER" id="PTHR48051:SF46">
    <property type="entry name" value="LEUCINE RICH REPEAT-CONTAINING DOMAIN PROTEIN"/>
    <property type="match status" value="1"/>
</dbReference>
<evidence type="ECO:0000313" key="9">
    <source>
        <dbReference type="Proteomes" id="UP000027308"/>
    </source>
</evidence>
<comment type="similarity">
    <text evidence="6">Belongs to the LRR-containing bacterial E3 ligase family.</text>
</comment>
<dbReference type="InterPro" id="IPR001611">
    <property type="entry name" value="Leu-rich_rpt"/>
</dbReference>
<keyword evidence="6" id="KW-0964">Secreted</keyword>
<keyword evidence="6" id="KW-0833">Ubl conjugation pathway</keyword>
<dbReference type="GO" id="GO:0005737">
    <property type="term" value="C:cytoplasm"/>
    <property type="evidence" value="ECO:0007669"/>
    <property type="project" value="TreeGrafter"/>
</dbReference>
<dbReference type="InterPro" id="IPR029487">
    <property type="entry name" value="NEL_dom"/>
</dbReference>
<dbReference type="InterPro" id="IPR050216">
    <property type="entry name" value="LRR_domain-containing"/>
</dbReference>
<sequence>MAEPPAYTPSLAAFTAEQTASGPFLTRDEWSSLQALDAVRSKFDGFLDGLDDEEKREYVRLQKAWVQARKAVEDGVPRFIERFEQQSLASLRDALKTLTGSDVDPKTARIYTRYLAPARRVRREAQGDQVKVASLTLWEAACMNYDGVTGWSFPGNTGIADASYMDSSINASAAAFIALVRKLNIGETLRTSLAQALRASSSLGDAIMRQASAEFEFALINALKDRATSRVDKAKYHQLKRALVGEVRWGQIEEMHLFIPHGIDNISWVPQHIGLTGQYVGSPPGDSVKIPHIVFSVSGCKGAFSYFPHRPSGALLHYDSHREACTEFYMAFQASYGNGDVSWLYPLMTLRDSVRLKQIATSQPRPEQLSPQAEVLYDLVEWLPKTTLVKRVGYVRQSVEKTPMVCLHDFYTARCRTNLQELAAETPGWMVTVSRVFQTVLGETLDLLLIPAPGPLKGLGRLRAVAMFAVLTQSLIEGGAMAVQGDSVELLQTLVDLADLLISSRLHTRLARSVMRRHQALYRQLSPPGSVAGERVDTALLERMLGASQAPVKSLNAVLEASNTPRQLLDKVWEGERPSASLVEASQRFNVDRLIDWASSPSPPSHPPPTQAFEVLGPLVTQLAQWPVDTALSVENPQGLELRRYTQQAGRPASRVVTVTRQENFQFAYSSPRRFTANFLQAVVDLLPAVFSAGEPPLRQQLALRARTVRLELFEALTRFAQADRATASGAPTAIKNLLPERVGSDQPEPAVISTLRALHPEVSLPRLLEVLDQQPLSSHQQTQLLASKLQPEALYTALRSARRAARREAMIDGIFHGRRYDAQTLRWAGEFAGAVLKSVTGQALVISRADQPVHYMSKGAKDRTVVVLDHGRGRFAPFDHRTSLAGARLGTPDGFYQAILNQLTHNERVRLGLEGPQAVTDFRHRIARAMLDHRTVEGQFYPHQRDIAQYSSAADTMGLTPDALGLFRQGADCFLYMDGLCFNVSQAGPTLPWRIPHPTLHDAYAPVLTHNGAGAWRHEWETPLTWDGHKPFYRLGPAVGAWSPDAINQIQQVSGVTPAMLRRVHLRNERPPAILMETIERFTLHRRVKAGVETGWDFFDELLGEIGPESADVLVGSAGLSRADQVRRLETFVAQDKPGMARLFFKALLHKSALSSEPLAQVLQRDFPSLTAQIAEDLVRDLTPVERRSLEAGRVPLTKTKAIRWWIEYLRKTRAMEGVHLGGAASADSSKLILHTVAEMDGWSVQTRVEVRERGRLIDRVGPAEGRPKRVLEALDGRYQAFAPQSNGTLQPLGNPGDFLTVLLDALPPPERQAVGYTHAGGVEELTQEICYRLERHWEFAETLLEIGRRPWYNPPRRVADGRIGYPLSGGNELGAVDRDQVARLRQLFPTKTDEQAFEILENLSDSVQEREDAINTLFRERDALNDSLERWCLLGKPEQLKAQVEASARIRRCWSKEDSPRGVMFELYLDDLALEDLPQVTAHFGHVMQLSLRKNLLQELPMKFLGRFPALRTLFLDGNRLDHVPQGLSALQHLKQLSLANNRIQPESADIRRLQGLTRLTTLNLSNNPLGRGKRLNVYALTALEVLKLRNTQLDLLPLWVVMLPRLRTLDLRDNRFKVLTHSDLHLNETVYRAMNLHGNALSQATLRLLSQYRRRPGYQTIDFGLWHDGAFPLPSVERWLLPVPLNEVPQRRAEWALLAGAQMADGFFNLLWNVSSYPPLIAPEHHALRQDITRRVWQLIDGANHNGRLQQILFQTPLRYMSGGIDGWLLCLNEIELAMLPVQMLAGNVDAAGPDFVNYYRALRRLGAIDHHLLRAFPQQSAQEACVRFLAYRIALASSLDLPLALPGRFDAATAVPDAPSVIRILQRIKNEELNLNWPSRLENEEYWVEFLERKYPQRFEAALAHYQRELELATDKVTNGDINEGTYKHALESLAVQMRQAKADLVRVLTLQEWTEFVIA</sequence>
<keyword evidence="3" id="KW-0433">Leucine-rich repeat</keyword>
<dbReference type="EMBL" id="CP007637">
    <property type="protein sequence ID" value="AIB37852.1"/>
    <property type="molecule type" value="Genomic_DNA"/>
</dbReference>
<dbReference type="EC" id="2.3.2.27" evidence="2"/>
<dbReference type="InterPro" id="IPR003591">
    <property type="entry name" value="Leu-rich_rpt_typical-subtyp"/>
</dbReference>
<protein>
    <recommendedName>
        <fullName evidence="2">RING-type E3 ubiquitin transferase</fullName>
        <ecNumber evidence="2">2.3.2.27</ecNumber>
    </recommendedName>
</protein>
<evidence type="ECO:0000256" key="1">
    <source>
        <dbReference type="ARBA" id="ARBA00000900"/>
    </source>
</evidence>
<comment type="catalytic activity">
    <reaction evidence="1">
        <text>S-ubiquitinyl-[E2 ubiquitin-conjugating enzyme]-L-cysteine + [acceptor protein]-L-lysine = [E2 ubiquitin-conjugating enzyme]-L-cysteine + N(6)-ubiquitinyl-[acceptor protein]-L-lysine.</text>
        <dbReference type="EC" id="2.3.2.27"/>
    </reaction>
</comment>
<dbReference type="eggNOG" id="COG4886">
    <property type="taxonomic scope" value="Bacteria"/>
</dbReference>
<proteinExistence type="inferred from homology"/>
<accession>A0A1N7U722</accession>
<feature type="domain" description="NEL" evidence="7">
    <location>
        <begin position="1674"/>
        <end position="1964"/>
    </location>
</feature>
<evidence type="ECO:0000256" key="2">
    <source>
        <dbReference type="ARBA" id="ARBA00012483"/>
    </source>
</evidence>
<dbReference type="GO" id="GO:0005576">
    <property type="term" value="C:extracellular region"/>
    <property type="evidence" value="ECO:0007669"/>
    <property type="project" value="UniProtKB-UniRule"/>
</dbReference>
<keyword evidence="4" id="KW-0677">Repeat</keyword>
<comment type="caution">
    <text evidence="6">Lacks conserved residue(s) required for the propagation of feature annotation.</text>
</comment>
<dbReference type="GO" id="GO:0016567">
    <property type="term" value="P:protein ubiquitination"/>
    <property type="evidence" value="ECO:0007669"/>
    <property type="project" value="InterPro"/>
</dbReference>
<evidence type="ECO:0000256" key="3">
    <source>
        <dbReference type="ARBA" id="ARBA00022614"/>
    </source>
</evidence>
<dbReference type="PROSITE" id="PS52053">
    <property type="entry name" value="NEL"/>
    <property type="match status" value="1"/>
</dbReference>
<dbReference type="Pfam" id="PF14496">
    <property type="entry name" value="NEL"/>
    <property type="match status" value="1"/>
</dbReference>
<evidence type="ECO:0000256" key="6">
    <source>
        <dbReference type="PROSITE-ProRule" id="PRU01398"/>
    </source>
</evidence>
<dbReference type="Gene3D" id="3.80.10.10">
    <property type="entry name" value="Ribonuclease Inhibitor"/>
    <property type="match status" value="2"/>
</dbReference>
<dbReference type="GO" id="GO:0061630">
    <property type="term" value="F:ubiquitin protein ligase activity"/>
    <property type="evidence" value="ECO:0007669"/>
    <property type="project" value="UniProtKB-EC"/>
</dbReference>
<name>A0A1N7U722_9PSED</name>
<keyword evidence="5" id="KW-0843">Virulence</keyword>
<dbReference type="SUPFAM" id="SSF52058">
    <property type="entry name" value="L domain-like"/>
    <property type="match status" value="1"/>
</dbReference>
<evidence type="ECO:0000256" key="5">
    <source>
        <dbReference type="ARBA" id="ARBA00023026"/>
    </source>
</evidence>
<dbReference type="Proteomes" id="UP000027308">
    <property type="component" value="Chromosome"/>
</dbReference>